<dbReference type="FunFam" id="3.30.200.20:FF:000042">
    <property type="entry name" value="Aurora kinase A"/>
    <property type="match status" value="1"/>
</dbReference>
<dbReference type="GO" id="GO:0007283">
    <property type="term" value="P:spermatogenesis"/>
    <property type="evidence" value="ECO:0007669"/>
    <property type="project" value="UniProtKB-KW"/>
</dbReference>
<dbReference type="Pfam" id="PF00069">
    <property type="entry name" value="Pkinase"/>
    <property type="match status" value="1"/>
</dbReference>
<dbReference type="InterPro" id="IPR017441">
    <property type="entry name" value="Protein_kinase_ATP_BS"/>
</dbReference>
<dbReference type="Gene3D" id="1.10.510.10">
    <property type="entry name" value="Transferase(Phosphotransferase) domain 1"/>
    <property type="match status" value="1"/>
</dbReference>
<evidence type="ECO:0000256" key="13">
    <source>
        <dbReference type="ARBA" id="ARBA00022871"/>
    </source>
</evidence>
<gene>
    <name evidence="18" type="ORF">BSL78_04054</name>
</gene>
<keyword evidence="19" id="KW-1185">Reference proteome</keyword>
<keyword evidence="12" id="KW-0832">Ubl conjugation</keyword>
<comment type="cofactor">
    <cofactor evidence="1">
        <name>Mg(2+)</name>
        <dbReference type="ChEBI" id="CHEBI:18420"/>
    </cofactor>
</comment>
<evidence type="ECO:0000313" key="19">
    <source>
        <dbReference type="Proteomes" id="UP000230750"/>
    </source>
</evidence>
<feature type="domain" description="Protein kinase" evidence="17">
    <location>
        <begin position="25"/>
        <end position="283"/>
    </location>
</feature>
<evidence type="ECO:0000256" key="10">
    <source>
        <dbReference type="ARBA" id="ARBA00022840"/>
    </source>
</evidence>
<evidence type="ECO:0000256" key="11">
    <source>
        <dbReference type="ARBA" id="ARBA00022842"/>
    </source>
</evidence>
<evidence type="ECO:0000256" key="1">
    <source>
        <dbReference type="ARBA" id="ARBA00001946"/>
    </source>
</evidence>
<evidence type="ECO:0000256" key="16">
    <source>
        <dbReference type="SAM" id="MobiDB-lite"/>
    </source>
</evidence>
<proteinExistence type="inferred from homology"/>
<dbReference type="InterPro" id="IPR047908">
    <property type="entry name" value="TSSK4_cat"/>
</dbReference>
<keyword evidence="11" id="KW-0460">Magnesium</keyword>
<dbReference type="GO" id="GO:0005524">
    <property type="term" value="F:ATP binding"/>
    <property type="evidence" value="ECO:0007669"/>
    <property type="project" value="UniProtKB-UniRule"/>
</dbReference>
<comment type="similarity">
    <text evidence="15">Belongs to the protein kinase superfamily.</text>
</comment>
<dbReference type="GO" id="GO:0005737">
    <property type="term" value="C:cytoplasm"/>
    <property type="evidence" value="ECO:0007669"/>
    <property type="project" value="TreeGrafter"/>
</dbReference>
<feature type="binding site" evidence="14">
    <location>
        <position position="54"/>
    </location>
    <ligand>
        <name>ATP</name>
        <dbReference type="ChEBI" id="CHEBI:30616"/>
    </ligand>
</feature>
<evidence type="ECO:0000313" key="18">
    <source>
        <dbReference type="EMBL" id="PIK59027.1"/>
    </source>
</evidence>
<evidence type="ECO:0000256" key="14">
    <source>
        <dbReference type="PROSITE-ProRule" id="PRU10141"/>
    </source>
</evidence>
<protein>
    <submittedName>
        <fullName evidence="18">Putative testis-specific serine/threonine-protein kinase 4-like</fullName>
    </submittedName>
</protein>
<dbReference type="GO" id="GO:0030154">
    <property type="term" value="P:cell differentiation"/>
    <property type="evidence" value="ECO:0007669"/>
    <property type="project" value="UniProtKB-KW"/>
</dbReference>
<evidence type="ECO:0000256" key="15">
    <source>
        <dbReference type="RuleBase" id="RU000304"/>
    </source>
</evidence>
<evidence type="ECO:0000256" key="9">
    <source>
        <dbReference type="ARBA" id="ARBA00022782"/>
    </source>
</evidence>
<dbReference type="EMBL" id="MRZV01000095">
    <property type="protein sequence ID" value="PIK59027.1"/>
    <property type="molecule type" value="Genomic_DNA"/>
</dbReference>
<dbReference type="SUPFAM" id="SSF56112">
    <property type="entry name" value="Protein kinase-like (PK-like)"/>
    <property type="match status" value="1"/>
</dbReference>
<feature type="compositionally biased region" description="Basic and acidic residues" evidence="16">
    <location>
        <begin position="327"/>
        <end position="339"/>
    </location>
</feature>
<sequence>MASESLSSSVNAKDRAASILETNGFILSATIGSGSYATVKSAYSQVHKTKVAIKIVSKKKAPDDYISKFLPREIQVVKLLKHPNLVCFIQSIETTNRVYIAMELAENGDLLDFIKGHGAVPEAQTGVWFHQFVDGIEYCHQHGVVHRDLKCENLLLNKNNVLKITDFGFARNGMLSADSNRPKLSETYCGSYAYAPPEILCGIPYNPMLSDIWSMGVVLFTMMFGRLPYDDTNHKILLHQVQKPPVFPPGKNVTEDAKDLMCRILSPAKRRIQMDEIRKDHWFKRIAPKVNKKLSVQNKKESKVEVVEPEAINNDSTKSKQGGTEKGALDWKPEKEEKKKKATNKTKKETTPQ</sequence>
<keyword evidence="3 15" id="KW-0723">Serine/threonine-protein kinase</keyword>
<dbReference type="OrthoDB" id="504170at2759"/>
<feature type="compositionally biased region" description="Polar residues" evidence="16">
    <location>
        <begin position="313"/>
        <end position="322"/>
    </location>
</feature>
<dbReference type="GO" id="GO:0000287">
    <property type="term" value="F:magnesium ion binding"/>
    <property type="evidence" value="ECO:0007669"/>
    <property type="project" value="UniProtKB-ARBA"/>
</dbReference>
<evidence type="ECO:0000256" key="7">
    <source>
        <dbReference type="ARBA" id="ARBA00022741"/>
    </source>
</evidence>
<evidence type="ECO:0000256" key="5">
    <source>
        <dbReference type="ARBA" id="ARBA00022679"/>
    </source>
</evidence>
<evidence type="ECO:0000256" key="3">
    <source>
        <dbReference type="ARBA" id="ARBA00022527"/>
    </source>
</evidence>
<dbReference type="PANTHER" id="PTHR24346">
    <property type="entry name" value="MAP/MICROTUBULE AFFINITY-REGULATING KINASE"/>
    <property type="match status" value="1"/>
</dbReference>
<dbReference type="PROSITE" id="PS00107">
    <property type="entry name" value="PROTEIN_KINASE_ATP"/>
    <property type="match status" value="1"/>
</dbReference>
<dbReference type="PROSITE" id="PS00108">
    <property type="entry name" value="PROTEIN_KINASE_ST"/>
    <property type="match status" value="1"/>
</dbReference>
<keyword evidence="10 14" id="KW-0067">ATP-binding</keyword>
<dbReference type="FunFam" id="1.10.510.10:FF:000658">
    <property type="entry name" value="Protein CBG12184"/>
    <property type="match status" value="1"/>
</dbReference>
<dbReference type="GO" id="GO:0035556">
    <property type="term" value="P:intracellular signal transduction"/>
    <property type="evidence" value="ECO:0007669"/>
    <property type="project" value="TreeGrafter"/>
</dbReference>
<keyword evidence="5" id="KW-0808">Transferase</keyword>
<evidence type="ECO:0000256" key="8">
    <source>
        <dbReference type="ARBA" id="ARBA00022777"/>
    </source>
</evidence>
<accession>A0A2G8LFK9</accession>
<keyword evidence="4" id="KW-0597">Phosphoprotein</keyword>
<keyword evidence="8 18" id="KW-0418">Kinase</keyword>
<keyword evidence="7 14" id="KW-0547">Nucleotide-binding</keyword>
<dbReference type="PANTHER" id="PTHR24346:SF102">
    <property type="entry name" value="TESTIS-SPECIFIC SERINE_THREONINE-PROTEIN KINASE 1"/>
    <property type="match status" value="1"/>
</dbReference>
<feature type="region of interest" description="Disordered" evidence="16">
    <location>
        <begin position="295"/>
        <end position="353"/>
    </location>
</feature>
<reference evidence="18 19" key="1">
    <citation type="journal article" date="2017" name="PLoS Biol.">
        <title>The sea cucumber genome provides insights into morphological evolution and visceral regeneration.</title>
        <authorList>
            <person name="Zhang X."/>
            <person name="Sun L."/>
            <person name="Yuan J."/>
            <person name="Sun Y."/>
            <person name="Gao Y."/>
            <person name="Zhang L."/>
            <person name="Li S."/>
            <person name="Dai H."/>
            <person name="Hamel J.F."/>
            <person name="Liu C."/>
            <person name="Yu Y."/>
            <person name="Liu S."/>
            <person name="Lin W."/>
            <person name="Guo K."/>
            <person name="Jin S."/>
            <person name="Xu P."/>
            <person name="Storey K.B."/>
            <person name="Huan P."/>
            <person name="Zhang T."/>
            <person name="Zhou Y."/>
            <person name="Zhang J."/>
            <person name="Lin C."/>
            <person name="Li X."/>
            <person name="Xing L."/>
            <person name="Huo D."/>
            <person name="Sun M."/>
            <person name="Wang L."/>
            <person name="Mercier A."/>
            <person name="Li F."/>
            <person name="Yang H."/>
            <person name="Xiang J."/>
        </authorList>
    </citation>
    <scope>NUCLEOTIDE SEQUENCE [LARGE SCALE GENOMIC DNA]</scope>
    <source>
        <strain evidence="18">Shaxun</strain>
        <tissue evidence="18">Muscle</tissue>
    </source>
</reference>
<organism evidence="18 19">
    <name type="scientific">Stichopus japonicus</name>
    <name type="common">Sea cucumber</name>
    <dbReference type="NCBI Taxonomy" id="307972"/>
    <lineage>
        <taxon>Eukaryota</taxon>
        <taxon>Metazoa</taxon>
        <taxon>Echinodermata</taxon>
        <taxon>Eleutherozoa</taxon>
        <taxon>Echinozoa</taxon>
        <taxon>Holothuroidea</taxon>
        <taxon>Aspidochirotacea</taxon>
        <taxon>Aspidochirotida</taxon>
        <taxon>Stichopodidae</taxon>
        <taxon>Apostichopus</taxon>
    </lineage>
</organism>
<dbReference type="InterPro" id="IPR011009">
    <property type="entry name" value="Kinase-like_dom_sf"/>
</dbReference>
<keyword evidence="9" id="KW-0221">Differentiation</keyword>
<evidence type="ECO:0000256" key="6">
    <source>
        <dbReference type="ARBA" id="ARBA00022723"/>
    </source>
</evidence>
<comment type="caution">
    <text evidence="18">The sequence shown here is derived from an EMBL/GenBank/DDBJ whole genome shotgun (WGS) entry which is preliminary data.</text>
</comment>
<keyword evidence="13" id="KW-0744">Spermatogenesis</keyword>
<dbReference type="InterPro" id="IPR008271">
    <property type="entry name" value="Ser/Thr_kinase_AS"/>
</dbReference>
<dbReference type="PROSITE" id="PS50011">
    <property type="entry name" value="PROTEIN_KINASE_DOM"/>
    <property type="match status" value="1"/>
</dbReference>
<dbReference type="SMART" id="SM00220">
    <property type="entry name" value="S_TKc"/>
    <property type="match status" value="1"/>
</dbReference>
<evidence type="ECO:0000256" key="12">
    <source>
        <dbReference type="ARBA" id="ARBA00022843"/>
    </source>
</evidence>
<dbReference type="InterPro" id="IPR000719">
    <property type="entry name" value="Prot_kinase_dom"/>
</dbReference>
<dbReference type="AlphaFoldDB" id="A0A2G8LFK9"/>
<dbReference type="STRING" id="307972.A0A2G8LFK9"/>
<dbReference type="Proteomes" id="UP000230750">
    <property type="component" value="Unassembled WGS sequence"/>
</dbReference>
<dbReference type="GO" id="GO:0000226">
    <property type="term" value="P:microtubule cytoskeleton organization"/>
    <property type="evidence" value="ECO:0007669"/>
    <property type="project" value="TreeGrafter"/>
</dbReference>
<name>A0A2G8LFK9_STIJA</name>
<evidence type="ECO:0000256" key="4">
    <source>
        <dbReference type="ARBA" id="ARBA00022553"/>
    </source>
</evidence>
<dbReference type="CDD" id="cd14162">
    <property type="entry name" value="STKc_TSSK4-like"/>
    <property type="match status" value="1"/>
</dbReference>
<evidence type="ECO:0000256" key="2">
    <source>
        <dbReference type="ARBA" id="ARBA00022473"/>
    </source>
</evidence>
<dbReference type="GO" id="GO:0050321">
    <property type="term" value="F:tau-protein kinase activity"/>
    <property type="evidence" value="ECO:0007669"/>
    <property type="project" value="TreeGrafter"/>
</dbReference>
<evidence type="ECO:0000259" key="17">
    <source>
        <dbReference type="PROSITE" id="PS50011"/>
    </source>
</evidence>
<keyword evidence="6" id="KW-0479">Metal-binding</keyword>
<keyword evidence="2" id="KW-0217">Developmental protein</keyword>